<accession>A0A8B3CQI3</accession>
<proteinExistence type="predicted"/>
<gene>
    <name evidence="1" type="ORF">DLM78_14365</name>
</gene>
<sequence length="67" mass="8094">MFFKEYQLNFNQSMWELLKKRILALRLNSGRNSGFFYRDSTEKSNSEGKRTFIRIIRTSRSEIQIDP</sequence>
<reference evidence="2" key="1">
    <citation type="submission" date="2018-05" db="EMBL/GenBank/DDBJ databases">
        <title>Leptospira yasudae sp. nov. and Leptospira stimsonii sp. nov., two pathogenic species of the genus Leptospira isolated from environmental sources.</title>
        <authorList>
            <person name="Casanovas-Massana A."/>
            <person name="Hamond C."/>
            <person name="Santos L.A."/>
            <person name="Hacker K.P."/>
            <person name="Balassiano I."/>
            <person name="Medeiros M.A."/>
            <person name="Reis M.G."/>
            <person name="Ko A.I."/>
            <person name="Wunder E.A."/>
        </authorList>
    </citation>
    <scope>NUCLEOTIDE SEQUENCE [LARGE SCALE GENOMIC DNA]</scope>
    <source>
        <strain evidence="2">AMB6-RJ</strain>
    </source>
</reference>
<organism evidence="1 2">
    <name type="scientific">Leptospira stimsonii</name>
    <dbReference type="NCBI Taxonomy" id="2202203"/>
    <lineage>
        <taxon>Bacteria</taxon>
        <taxon>Pseudomonadati</taxon>
        <taxon>Spirochaetota</taxon>
        <taxon>Spirochaetia</taxon>
        <taxon>Leptospirales</taxon>
        <taxon>Leptospiraceae</taxon>
        <taxon>Leptospira</taxon>
    </lineage>
</organism>
<evidence type="ECO:0000313" key="2">
    <source>
        <dbReference type="Proteomes" id="UP000266669"/>
    </source>
</evidence>
<protein>
    <submittedName>
        <fullName evidence="1">Uncharacterized protein</fullName>
    </submittedName>
</protein>
<dbReference type="AlphaFoldDB" id="A0A8B3CQI3"/>
<evidence type="ECO:0000313" key="1">
    <source>
        <dbReference type="EMBL" id="RHX85295.1"/>
    </source>
</evidence>
<dbReference type="Proteomes" id="UP000266669">
    <property type="component" value="Unassembled WGS sequence"/>
</dbReference>
<comment type="caution">
    <text evidence="1">The sequence shown here is derived from an EMBL/GenBank/DDBJ whole genome shotgun (WGS) entry which is preliminary data.</text>
</comment>
<dbReference type="EMBL" id="QHCS01000003">
    <property type="protein sequence ID" value="RHX85295.1"/>
    <property type="molecule type" value="Genomic_DNA"/>
</dbReference>
<name>A0A8B3CQI3_9LEPT</name>